<dbReference type="EMBL" id="JAPTSV010000003">
    <property type="protein sequence ID" value="KAJ1529687.1"/>
    <property type="molecule type" value="Genomic_DNA"/>
</dbReference>
<dbReference type="InterPro" id="IPR010850">
    <property type="entry name" value="Neuroparsin"/>
</dbReference>
<keyword evidence="2" id="KW-1185">Reference proteome</keyword>
<dbReference type="Proteomes" id="UP001075354">
    <property type="component" value="Chromosome 3"/>
</dbReference>
<dbReference type="SUPFAM" id="SSF57184">
    <property type="entry name" value="Growth factor receptor domain"/>
    <property type="match status" value="1"/>
</dbReference>
<evidence type="ECO:0008006" key="3">
    <source>
        <dbReference type="Google" id="ProtNLM"/>
    </source>
</evidence>
<dbReference type="AlphaFoldDB" id="A0AAV7XTE1"/>
<evidence type="ECO:0000313" key="2">
    <source>
        <dbReference type="Proteomes" id="UP001075354"/>
    </source>
</evidence>
<proteinExistence type="predicted"/>
<gene>
    <name evidence="1" type="ORF">ONE63_006442</name>
</gene>
<reference evidence="1" key="1">
    <citation type="submission" date="2022-12" db="EMBL/GenBank/DDBJ databases">
        <title>Chromosome-level genome assembly of the bean flower thrips Megalurothrips usitatus.</title>
        <authorList>
            <person name="Ma L."/>
            <person name="Liu Q."/>
            <person name="Li H."/>
            <person name="Cai W."/>
        </authorList>
    </citation>
    <scope>NUCLEOTIDE SEQUENCE</scope>
    <source>
        <strain evidence="1">Cailab_2022a</strain>
    </source>
</reference>
<dbReference type="InterPro" id="IPR009030">
    <property type="entry name" value="Growth_fac_rcpt_cys_sf"/>
</dbReference>
<name>A0AAV7XTE1_9NEOP</name>
<comment type="caution">
    <text evidence="1">The sequence shown here is derived from an EMBL/GenBank/DDBJ whole genome shotgun (WGS) entry which is preliminary data.</text>
</comment>
<dbReference type="Gene3D" id="4.10.40.20">
    <property type="match status" value="1"/>
</dbReference>
<evidence type="ECO:0000313" key="1">
    <source>
        <dbReference type="EMBL" id="KAJ1529687.1"/>
    </source>
</evidence>
<dbReference type="Pfam" id="PF07327">
    <property type="entry name" value="Neuroparsin"/>
    <property type="match status" value="1"/>
</dbReference>
<accession>A0AAV7XTE1</accession>
<sequence length="133" mass="13901">MPSPPQQLSARRRQGCQGLRQGLGQGLVLAGVVTAVVLILQGPGVNAISLDSRLSSIALETRCPPLPEPEDCIYGLTRDHCGRLICAKGPGERCGGSFNGLGRCGEGMHCKCNRCVGCSTMTFTCDPGLNACL</sequence>
<organism evidence="1 2">
    <name type="scientific">Megalurothrips usitatus</name>
    <name type="common">bean blossom thrips</name>
    <dbReference type="NCBI Taxonomy" id="439358"/>
    <lineage>
        <taxon>Eukaryota</taxon>
        <taxon>Metazoa</taxon>
        <taxon>Ecdysozoa</taxon>
        <taxon>Arthropoda</taxon>
        <taxon>Hexapoda</taxon>
        <taxon>Insecta</taxon>
        <taxon>Pterygota</taxon>
        <taxon>Neoptera</taxon>
        <taxon>Paraneoptera</taxon>
        <taxon>Thysanoptera</taxon>
        <taxon>Terebrantia</taxon>
        <taxon>Thripoidea</taxon>
        <taxon>Thripidae</taxon>
        <taxon>Megalurothrips</taxon>
    </lineage>
</organism>
<protein>
    <recommendedName>
        <fullName evidence="3">Neuroparsin-A-like</fullName>
    </recommendedName>
</protein>